<name>A0AAV5NR85_9VIBR</name>
<proteinExistence type="predicted"/>
<organism evidence="1 2">
    <name type="scientific">Vibrio penaeicida</name>
    <dbReference type="NCBI Taxonomy" id="104609"/>
    <lineage>
        <taxon>Bacteria</taxon>
        <taxon>Pseudomonadati</taxon>
        <taxon>Pseudomonadota</taxon>
        <taxon>Gammaproteobacteria</taxon>
        <taxon>Vibrionales</taxon>
        <taxon>Vibrionaceae</taxon>
        <taxon>Vibrio</taxon>
    </lineage>
</organism>
<evidence type="ECO:0000313" key="2">
    <source>
        <dbReference type="Proteomes" id="UP001156690"/>
    </source>
</evidence>
<comment type="caution">
    <text evidence="1">The sequence shown here is derived from an EMBL/GenBank/DDBJ whole genome shotgun (WGS) entry which is preliminary data.</text>
</comment>
<dbReference type="Proteomes" id="UP001156690">
    <property type="component" value="Unassembled WGS sequence"/>
</dbReference>
<reference evidence="2" key="1">
    <citation type="journal article" date="2019" name="Int. J. Syst. Evol. Microbiol.">
        <title>The Global Catalogue of Microorganisms (GCM) 10K type strain sequencing project: providing services to taxonomists for standard genome sequencing and annotation.</title>
        <authorList>
            <consortium name="The Broad Institute Genomics Platform"/>
            <consortium name="The Broad Institute Genome Sequencing Center for Infectious Disease"/>
            <person name="Wu L."/>
            <person name="Ma J."/>
        </authorList>
    </citation>
    <scope>NUCLEOTIDE SEQUENCE [LARGE SCALE GENOMIC DNA]</scope>
    <source>
        <strain evidence="2">NBRC 15640</strain>
    </source>
</reference>
<accession>A0AAV5NR85</accession>
<gene>
    <name evidence="1" type="ORF">GCM10007932_23100</name>
</gene>
<protein>
    <submittedName>
        <fullName evidence="1">Uncharacterized protein</fullName>
    </submittedName>
</protein>
<evidence type="ECO:0000313" key="1">
    <source>
        <dbReference type="EMBL" id="GLQ72950.1"/>
    </source>
</evidence>
<dbReference type="AlphaFoldDB" id="A0AAV5NR85"/>
<sequence>MKADGGLINRYQYTHDLILRKLSYDYQNYKHDSSIYISQGFDSILGGEK</sequence>
<dbReference type="EMBL" id="BSNX01000024">
    <property type="protein sequence ID" value="GLQ72950.1"/>
    <property type="molecule type" value="Genomic_DNA"/>
</dbReference>
<keyword evidence="2" id="KW-1185">Reference proteome</keyword>